<evidence type="ECO:0000313" key="3">
    <source>
        <dbReference type="Proteomes" id="UP000619078"/>
    </source>
</evidence>
<comment type="caution">
    <text evidence="2">The sequence shown here is derived from an EMBL/GenBank/DDBJ whole genome shotgun (WGS) entry which is preliminary data.</text>
</comment>
<name>A0A926NN35_9SPHI</name>
<feature type="domain" description="HTH cro/C1-type" evidence="1">
    <location>
        <begin position="8"/>
        <end position="62"/>
    </location>
</feature>
<accession>A0A926NN35</accession>
<dbReference type="InterPro" id="IPR001387">
    <property type="entry name" value="Cro/C1-type_HTH"/>
</dbReference>
<evidence type="ECO:0000259" key="1">
    <source>
        <dbReference type="PROSITE" id="PS50943"/>
    </source>
</evidence>
<sequence length="70" mass="8051">MKILIDTIRNRRIKMNYKQEYVAARMGVSQNAYSKLECGYSHLTVERLVAVCKVLETDVCEMLRPALESA</sequence>
<dbReference type="GO" id="GO:0003677">
    <property type="term" value="F:DNA binding"/>
    <property type="evidence" value="ECO:0007669"/>
    <property type="project" value="InterPro"/>
</dbReference>
<protein>
    <submittedName>
        <fullName evidence="2">Helix-turn-helix transcriptional regulator</fullName>
    </submittedName>
</protein>
<dbReference type="SMART" id="SM00530">
    <property type="entry name" value="HTH_XRE"/>
    <property type="match status" value="1"/>
</dbReference>
<dbReference type="Proteomes" id="UP000619078">
    <property type="component" value="Unassembled WGS sequence"/>
</dbReference>
<dbReference type="Pfam" id="PF01381">
    <property type="entry name" value="HTH_3"/>
    <property type="match status" value="1"/>
</dbReference>
<proteinExistence type="predicted"/>
<dbReference type="CDD" id="cd00093">
    <property type="entry name" value="HTH_XRE"/>
    <property type="match status" value="1"/>
</dbReference>
<dbReference type="EMBL" id="JACWMX010000001">
    <property type="protein sequence ID" value="MBD1392238.1"/>
    <property type="molecule type" value="Genomic_DNA"/>
</dbReference>
<gene>
    <name evidence="2" type="ORF">IDJ76_03925</name>
</gene>
<dbReference type="InterPro" id="IPR010982">
    <property type="entry name" value="Lambda_DNA-bd_dom_sf"/>
</dbReference>
<dbReference type="Gene3D" id="1.10.260.40">
    <property type="entry name" value="lambda repressor-like DNA-binding domains"/>
    <property type="match status" value="1"/>
</dbReference>
<dbReference type="AlphaFoldDB" id="A0A926NN35"/>
<evidence type="ECO:0000313" key="2">
    <source>
        <dbReference type="EMBL" id="MBD1392238.1"/>
    </source>
</evidence>
<dbReference type="SUPFAM" id="SSF47413">
    <property type="entry name" value="lambda repressor-like DNA-binding domains"/>
    <property type="match status" value="1"/>
</dbReference>
<reference evidence="2" key="1">
    <citation type="submission" date="2020-09" db="EMBL/GenBank/DDBJ databases">
        <title>Novel species of Mucilaginibacter isolated from a glacier on the Tibetan Plateau.</title>
        <authorList>
            <person name="Liu Q."/>
            <person name="Xin Y.-H."/>
        </authorList>
    </citation>
    <scope>NUCLEOTIDE SEQUENCE</scope>
    <source>
        <strain evidence="2">ZB1P21</strain>
    </source>
</reference>
<keyword evidence="3" id="KW-1185">Reference proteome</keyword>
<dbReference type="PROSITE" id="PS50943">
    <property type="entry name" value="HTH_CROC1"/>
    <property type="match status" value="1"/>
</dbReference>
<organism evidence="2 3">
    <name type="scientific">Mucilaginibacter glaciei</name>
    <dbReference type="NCBI Taxonomy" id="2772109"/>
    <lineage>
        <taxon>Bacteria</taxon>
        <taxon>Pseudomonadati</taxon>
        <taxon>Bacteroidota</taxon>
        <taxon>Sphingobacteriia</taxon>
        <taxon>Sphingobacteriales</taxon>
        <taxon>Sphingobacteriaceae</taxon>
        <taxon>Mucilaginibacter</taxon>
    </lineage>
</organism>
<dbReference type="RefSeq" id="WP_191160915.1">
    <property type="nucleotide sequence ID" value="NZ_JACWMX010000001.1"/>
</dbReference>